<protein>
    <recommendedName>
        <fullName evidence="2">Mutator-like transposase domain-containing protein</fullName>
    </recommendedName>
</protein>
<evidence type="ECO:0000313" key="4">
    <source>
        <dbReference type="Proteomes" id="UP001186944"/>
    </source>
</evidence>
<name>A0AA88YSW2_PINIB</name>
<accession>A0AA88YSW2</accession>
<dbReference type="Proteomes" id="UP001186944">
    <property type="component" value="Unassembled WGS sequence"/>
</dbReference>
<feature type="domain" description="Mutator-like transposase" evidence="2">
    <location>
        <begin position="2"/>
        <end position="371"/>
    </location>
</feature>
<evidence type="ECO:0000313" key="3">
    <source>
        <dbReference type="EMBL" id="KAK3106993.1"/>
    </source>
</evidence>
<proteinExistence type="predicted"/>
<feature type="region of interest" description="Disordered" evidence="1">
    <location>
        <begin position="550"/>
        <end position="570"/>
    </location>
</feature>
<sequence>MAMYNECIDEHAEQFPHCKGKSTLYWDLSKEQQWGLCWIEQMFCAKCSYKSKPYPLYKEVDGESTKGRKAANINRGIHVGLSQTPIGPTSLRRVLMSVHVPPPSKAELQKSANKVCSNICEVNKLDMQRRREDLKKINKLRNEPEHVINIECDGAYNNKLYSGVGRTLMQPATQCNYVVAENVTGKRQIIAMTNVNKLCSKHGFHSEIDSTCDIKKTKCSTTDPMESSIGNEGEWASRSLGDLKESGLEVKYMTTDPDTKAFLAAQDLFDGGVTSTEPKHLLDSRHLTENHRKFIKKNTVLLNNMPATTKSDKESLLSLFAMDLSKRCQAECEALPKTSTKIFSQLPILIETIINCYCGDHGLCVLHSKVCDSLNSKNWITKSVYLLADFCIKRNDATYKALSECIKYRICESRIEKTVLNSNSQKVEATNRVIRRSVPTNVTYPRNFDGRSQSAVHNLNCGPGESMTKLLSAEGCPVPSGSKVAKSLKKEQELNVYHKKYNQNPASKLKRCIRRRKLFDMYREHKEEMHYRKAQLLEAGYRLRRSHTKLKKSIRTDHLYHTRSQPKNKQ</sequence>
<dbReference type="Pfam" id="PF20700">
    <property type="entry name" value="Mutator"/>
    <property type="match status" value="1"/>
</dbReference>
<gene>
    <name evidence="3" type="ORF">FSP39_004584</name>
</gene>
<dbReference type="InterPro" id="IPR049012">
    <property type="entry name" value="Mutator_transp_dom"/>
</dbReference>
<organism evidence="3 4">
    <name type="scientific">Pinctada imbricata</name>
    <name type="common">Atlantic pearl-oyster</name>
    <name type="synonym">Pinctada martensii</name>
    <dbReference type="NCBI Taxonomy" id="66713"/>
    <lineage>
        <taxon>Eukaryota</taxon>
        <taxon>Metazoa</taxon>
        <taxon>Spiralia</taxon>
        <taxon>Lophotrochozoa</taxon>
        <taxon>Mollusca</taxon>
        <taxon>Bivalvia</taxon>
        <taxon>Autobranchia</taxon>
        <taxon>Pteriomorphia</taxon>
        <taxon>Pterioida</taxon>
        <taxon>Pterioidea</taxon>
        <taxon>Pteriidae</taxon>
        <taxon>Pinctada</taxon>
    </lineage>
</organism>
<evidence type="ECO:0000256" key="1">
    <source>
        <dbReference type="SAM" id="MobiDB-lite"/>
    </source>
</evidence>
<dbReference type="AlphaFoldDB" id="A0AA88YSW2"/>
<comment type="caution">
    <text evidence="3">The sequence shown here is derived from an EMBL/GenBank/DDBJ whole genome shotgun (WGS) entry which is preliminary data.</text>
</comment>
<reference evidence="3" key="1">
    <citation type="submission" date="2019-08" db="EMBL/GenBank/DDBJ databases">
        <title>The improved chromosome-level genome for the pearl oyster Pinctada fucata martensii using PacBio sequencing and Hi-C.</title>
        <authorList>
            <person name="Zheng Z."/>
        </authorList>
    </citation>
    <scope>NUCLEOTIDE SEQUENCE</scope>
    <source>
        <strain evidence="3">ZZ-2019</strain>
        <tissue evidence="3">Adductor muscle</tissue>
    </source>
</reference>
<evidence type="ECO:0000259" key="2">
    <source>
        <dbReference type="Pfam" id="PF20700"/>
    </source>
</evidence>
<keyword evidence="4" id="KW-1185">Reference proteome</keyword>
<dbReference type="EMBL" id="VSWD01000002">
    <property type="protein sequence ID" value="KAK3106993.1"/>
    <property type="molecule type" value="Genomic_DNA"/>
</dbReference>